<sequence length="74" mass="8111">MGQPEMAAPFFIGISDIVPGIRINMKEVTFRKNFFLACNIRQGYDSGNKSTGLEQPGAGMSASRYALQGVRGRR</sequence>
<dbReference type="EMBL" id="BMED01000003">
    <property type="protein sequence ID" value="GGC82761.1"/>
    <property type="molecule type" value="Genomic_DNA"/>
</dbReference>
<dbReference type="AlphaFoldDB" id="A0A916XM05"/>
<organism evidence="1 2">
    <name type="scientific">Undibacterium terreum</name>
    <dbReference type="NCBI Taxonomy" id="1224302"/>
    <lineage>
        <taxon>Bacteria</taxon>
        <taxon>Pseudomonadati</taxon>
        <taxon>Pseudomonadota</taxon>
        <taxon>Betaproteobacteria</taxon>
        <taxon>Burkholderiales</taxon>
        <taxon>Oxalobacteraceae</taxon>
        <taxon>Undibacterium</taxon>
    </lineage>
</organism>
<reference evidence="1" key="2">
    <citation type="submission" date="2020-09" db="EMBL/GenBank/DDBJ databases">
        <authorList>
            <person name="Sun Q."/>
            <person name="Zhou Y."/>
        </authorList>
    </citation>
    <scope>NUCLEOTIDE SEQUENCE</scope>
    <source>
        <strain evidence="1">CGMCC 1.10998</strain>
    </source>
</reference>
<accession>A0A916XM05</accession>
<name>A0A916XM05_9BURK</name>
<dbReference type="RefSeq" id="WP_188567150.1">
    <property type="nucleotide sequence ID" value="NZ_BMED01000003.1"/>
</dbReference>
<proteinExistence type="predicted"/>
<reference evidence="1" key="1">
    <citation type="journal article" date="2014" name="Int. J. Syst. Evol. Microbiol.">
        <title>Complete genome sequence of Corynebacterium casei LMG S-19264T (=DSM 44701T), isolated from a smear-ripened cheese.</title>
        <authorList>
            <consortium name="US DOE Joint Genome Institute (JGI-PGF)"/>
            <person name="Walter F."/>
            <person name="Albersmeier A."/>
            <person name="Kalinowski J."/>
            <person name="Ruckert C."/>
        </authorList>
    </citation>
    <scope>NUCLEOTIDE SEQUENCE</scope>
    <source>
        <strain evidence="1">CGMCC 1.10998</strain>
    </source>
</reference>
<comment type="caution">
    <text evidence="1">The sequence shown here is derived from an EMBL/GenBank/DDBJ whole genome shotgun (WGS) entry which is preliminary data.</text>
</comment>
<protein>
    <submittedName>
        <fullName evidence="1">Uncharacterized protein</fullName>
    </submittedName>
</protein>
<keyword evidence="2" id="KW-1185">Reference proteome</keyword>
<evidence type="ECO:0000313" key="2">
    <source>
        <dbReference type="Proteomes" id="UP000637423"/>
    </source>
</evidence>
<gene>
    <name evidence="1" type="ORF">GCM10011396_32640</name>
</gene>
<evidence type="ECO:0000313" key="1">
    <source>
        <dbReference type="EMBL" id="GGC82761.1"/>
    </source>
</evidence>
<dbReference type="Proteomes" id="UP000637423">
    <property type="component" value="Unassembled WGS sequence"/>
</dbReference>